<evidence type="ECO:0000256" key="1">
    <source>
        <dbReference type="ARBA" id="ARBA00001970"/>
    </source>
</evidence>
<gene>
    <name evidence="10" type="ORF">FB45DRAFT_756348</name>
</gene>
<dbReference type="SUPFAM" id="SSF47571">
    <property type="entry name" value="Cloroperoxidase"/>
    <property type="match status" value="1"/>
</dbReference>
<evidence type="ECO:0000256" key="6">
    <source>
        <dbReference type="ARBA" id="ARBA00023004"/>
    </source>
</evidence>
<dbReference type="Pfam" id="PF01328">
    <property type="entry name" value="Peroxidase_2"/>
    <property type="match status" value="1"/>
</dbReference>
<keyword evidence="6" id="KW-0408">Iron</keyword>
<evidence type="ECO:0000256" key="3">
    <source>
        <dbReference type="ARBA" id="ARBA00022617"/>
    </source>
</evidence>
<comment type="caution">
    <text evidence="10">The sequence shown here is derived from an EMBL/GenBank/DDBJ whole genome shotgun (WGS) entry which is preliminary data.</text>
</comment>
<evidence type="ECO:0000313" key="10">
    <source>
        <dbReference type="EMBL" id="KAJ7617858.1"/>
    </source>
</evidence>
<dbReference type="InterPro" id="IPR036851">
    <property type="entry name" value="Chloroperoxidase-like_sf"/>
</dbReference>
<evidence type="ECO:0000313" key="11">
    <source>
        <dbReference type="Proteomes" id="UP001221142"/>
    </source>
</evidence>
<dbReference type="GO" id="GO:0004601">
    <property type="term" value="F:peroxidase activity"/>
    <property type="evidence" value="ECO:0007669"/>
    <property type="project" value="UniProtKB-KW"/>
</dbReference>
<dbReference type="PANTHER" id="PTHR33577">
    <property type="entry name" value="STERIGMATOCYSTIN BIOSYNTHESIS PEROXIDASE STCC-RELATED"/>
    <property type="match status" value="1"/>
</dbReference>
<keyword evidence="8" id="KW-0812">Transmembrane</keyword>
<keyword evidence="2" id="KW-0575">Peroxidase</keyword>
<proteinExistence type="inferred from homology"/>
<keyword evidence="11" id="KW-1185">Reference proteome</keyword>
<reference evidence="10" key="1">
    <citation type="submission" date="2023-03" db="EMBL/GenBank/DDBJ databases">
        <title>Massive genome expansion in bonnet fungi (Mycena s.s.) driven by repeated elements and novel gene families across ecological guilds.</title>
        <authorList>
            <consortium name="Lawrence Berkeley National Laboratory"/>
            <person name="Harder C.B."/>
            <person name="Miyauchi S."/>
            <person name="Viragh M."/>
            <person name="Kuo A."/>
            <person name="Thoen E."/>
            <person name="Andreopoulos B."/>
            <person name="Lu D."/>
            <person name="Skrede I."/>
            <person name="Drula E."/>
            <person name="Henrissat B."/>
            <person name="Morin E."/>
            <person name="Kohler A."/>
            <person name="Barry K."/>
            <person name="LaButti K."/>
            <person name="Morin E."/>
            <person name="Salamov A."/>
            <person name="Lipzen A."/>
            <person name="Mereny Z."/>
            <person name="Hegedus B."/>
            <person name="Baldrian P."/>
            <person name="Stursova M."/>
            <person name="Weitz H."/>
            <person name="Taylor A."/>
            <person name="Grigoriev I.V."/>
            <person name="Nagy L.G."/>
            <person name="Martin F."/>
            <person name="Kauserud H."/>
        </authorList>
    </citation>
    <scope>NUCLEOTIDE SEQUENCE</scope>
    <source>
        <strain evidence="10">9284</strain>
    </source>
</reference>
<dbReference type="AlphaFoldDB" id="A0AAD7BDV5"/>
<sequence length="241" mass="26624">MSSLPATKTCPVTGKSGEYHPPAEGDLRSVCPAINTMANHGYIRRDGKGITPWMMAAGLRACYGLSTPLSLFLTIGGWFLIKRYALRALTLADIGLHGGVEHDASVVHRDCPAGQKDAPIEIIPELVDEFTRNVKDALVTNEDIVETRIRRERASPPLDPMHAEIARGEMAIILGVWARSADGVEGVPLPWMKLWLGQERLPEGWRPDHTETLRSVVKRATALRTAMNKMKKEETEAAKKR</sequence>
<dbReference type="GO" id="GO:0046872">
    <property type="term" value="F:metal ion binding"/>
    <property type="evidence" value="ECO:0007669"/>
    <property type="project" value="UniProtKB-KW"/>
</dbReference>
<evidence type="ECO:0000256" key="2">
    <source>
        <dbReference type="ARBA" id="ARBA00022559"/>
    </source>
</evidence>
<evidence type="ECO:0000256" key="8">
    <source>
        <dbReference type="SAM" id="Phobius"/>
    </source>
</evidence>
<keyword evidence="8" id="KW-0472">Membrane</keyword>
<keyword evidence="5" id="KW-0560">Oxidoreductase</keyword>
<comment type="similarity">
    <text evidence="7">Belongs to the chloroperoxidase family.</text>
</comment>
<feature type="domain" description="Heme haloperoxidase family profile" evidence="9">
    <location>
        <begin position="15"/>
        <end position="218"/>
    </location>
</feature>
<dbReference type="PANTHER" id="PTHR33577:SF9">
    <property type="entry name" value="PEROXIDASE STCC"/>
    <property type="match status" value="1"/>
</dbReference>
<evidence type="ECO:0000256" key="4">
    <source>
        <dbReference type="ARBA" id="ARBA00022723"/>
    </source>
</evidence>
<keyword evidence="3" id="KW-0349">Heme</keyword>
<comment type="cofactor">
    <cofactor evidence="1">
        <name>heme b</name>
        <dbReference type="ChEBI" id="CHEBI:60344"/>
    </cofactor>
</comment>
<keyword evidence="8" id="KW-1133">Transmembrane helix</keyword>
<protein>
    <submittedName>
        <fullName evidence="10">Chloroperoxidase</fullName>
    </submittedName>
</protein>
<evidence type="ECO:0000256" key="5">
    <source>
        <dbReference type="ARBA" id="ARBA00023002"/>
    </source>
</evidence>
<feature type="transmembrane region" description="Helical" evidence="8">
    <location>
        <begin position="63"/>
        <end position="81"/>
    </location>
</feature>
<keyword evidence="4" id="KW-0479">Metal-binding</keyword>
<evidence type="ECO:0000256" key="7">
    <source>
        <dbReference type="ARBA" id="ARBA00025795"/>
    </source>
</evidence>
<dbReference type="Gene3D" id="1.10.489.10">
    <property type="entry name" value="Chloroperoxidase-like"/>
    <property type="match status" value="1"/>
</dbReference>
<organism evidence="10 11">
    <name type="scientific">Roridomyces roridus</name>
    <dbReference type="NCBI Taxonomy" id="1738132"/>
    <lineage>
        <taxon>Eukaryota</taxon>
        <taxon>Fungi</taxon>
        <taxon>Dikarya</taxon>
        <taxon>Basidiomycota</taxon>
        <taxon>Agaricomycotina</taxon>
        <taxon>Agaricomycetes</taxon>
        <taxon>Agaricomycetidae</taxon>
        <taxon>Agaricales</taxon>
        <taxon>Marasmiineae</taxon>
        <taxon>Mycenaceae</taxon>
        <taxon>Roridomyces</taxon>
    </lineage>
</organism>
<name>A0AAD7BDV5_9AGAR</name>
<accession>A0AAD7BDV5</accession>
<dbReference type="InterPro" id="IPR000028">
    <property type="entry name" value="Chloroperoxidase"/>
</dbReference>
<dbReference type="Proteomes" id="UP001221142">
    <property type="component" value="Unassembled WGS sequence"/>
</dbReference>
<dbReference type="EMBL" id="JARKIF010000020">
    <property type="protein sequence ID" value="KAJ7617858.1"/>
    <property type="molecule type" value="Genomic_DNA"/>
</dbReference>
<evidence type="ECO:0000259" key="9">
    <source>
        <dbReference type="PROSITE" id="PS51405"/>
    </source>
</evidence>
<dbReference type="PROSITE" id="PS51405">
    <property type="entry name" value="HEME_HALOPEROXIDASE"/>
    <property type="match status" value="1"/>
</dbReference>